<dbReference type="SUPFAM" id="SSF81383">
    <property type="entry name" value="F-box domain"/>
    <property type="match status" value="1"/>
</dbReference>
<dbReference type="AlphaFoldDB" id="A0AAQ3KXC9"/>
<evidence type="ECO:0000259" key="1">
    <source>
        <dbReference type="Pfam" id="PF03478"/>
    </source>
</evidence>
<proteinExistence type="predicted"/>
<name>A0AAQ3KXC9_9LILI</name>
<dbReference type="InterPro" id="IPR005174">
    <property type="entry name" value="KIB1-4_b-propeller"/>
</dbReference>
<dbReference type="PANTHER" id="PTHR44259">
    <property type="entry name" value="OS07G0183000 PROTEIN-RELATED"/>
    <property type="match status" value="1"/>
</dbReference>
<feature type="domain" description="KIB1-4 beta-propeller" evidence="1">
    <location>
        <begin position="67"/>
        <end position="348"/>
    </location>
</feature>
<reference evidence="2 3" key="1">
    <citation type="submission" date="2023-10" db="EMBL/GenBank/DDBJ databases">
        <title>Chromosome-scale genome assembly provides insights into flower coloration mechanisms of Canna indica.</title>
        <authorList>
            <person name="Li C."/>
        </authorList>
    </citation>
    <scope>NUCLEOTIDE SEQUENCE [LARGE SCALE GENOMIC DNA]</scope>
    <source>
        <tissue evidence="2">Flower</tissue>
    </source>
</reference>
<dbReference type="Gene3D" id="1.20.1280.50">
    <property type="match status" value="1"/>
</dbReference>
<accession>A0AAQ3KXC9</accession>
<dbReference type="InterPro" id="IPR050942">
    <property type="entry name" value="F-box_BR-signaling"/>
</dbReference>
<dbReference type="EMBL" id="CP136897">
    <property type="protein sequence ID" value="WOL16848.1"/>
    <property type="molecule type" value="Genomic_DNA"/>
</dbReference>
<organism evidence="2 3">
    <name type="scientific">Canna indica</name>
    <name type="common">Indian-shot</name>
    <dbReference type="NCBI Taxonomy" id="4628"/>
    <lineage>
        <taxon>Eukaryota</taxon>
        <taxon>Viridiplantae</taxon>
        <taxon>Streptophyta</taxon>
        <taxon>Embryophyta</taxon>
        <taxon>Tracheophyta</taxon>
        <taxon>Spermatophyta</taxon>
        <taxon>Magnoliopsida</taxon>
        <taxon>Liliopsida</taxon>
        <taxon>Zingiberales</taxon>
        <taxon>Cannaceae</taxon>
        <taxon>Canna</taxon>
    </lineage>
</organism>
<gene>
    <name evidence="2" type="ORF">Cni_G25636</name>
</gene>
<evidence type="ECO:0000313" key="2">
    <source>
        <dbReference type="EMBL" id="WOL16848.1"/>
    </source>
</evidence>
<dbReference type="PANTHER" id="PTHR44259:SF114">
    <property type="entry name" value="OS06G0707300 PROTEIN"/>
    <property type="match status" value="1"/>
</dbReference>
<evidence type="ECO:0000313" key="3">
    <source>
        <dbReference type="Proteomes" id="UP001327560"/>
    </source>
</evidence>
<keyword evidence="3" id="KW-1185">Reference proteome</keyword>
<protein>
    <recommendedName>
        <fullName evidence="1">KIB1-4 beta-propeller domain-containing protein</fullName>
    </recommendedName>
</protein>
<dbReference type="InterPro" id="IPR036047">
    <property type="entry name" value="F-box-like_dom_sf"/>
</dbReference>
<sequence length="398" mass="45530">MKQRCWSELPPELIHAISAKTTDIADYIRLRAVCKPWRSATIPSTFTQQLIPWLMLPYNPESSSRSFFSLSSHKTFSFNLPQLRGKLTYGSPHGWLVMVDKAFDVALFNPISGCFIQLPAITRFPDFSTFHFDRHGDEFVYRRRAGVSGKVNYDMIWHILFCCVFTSSSSPRGADGDYLVTITSCLSPRFLCYRSVDKAWTLVDSTLTCGVDSLTRYNDKMFLVGIDGNTVVCDVYPQLRAEIVSSLRVPRDFHCCYFGTVGAKLLLVLMTDSMKKLVGDEGKKKEKINIFELDLDDEQLKKKKKKKRMRWVKVEDTGDWTLVLTENNYQFSASAARRGALGYRGDYVSFRAVRREVDEKHVKMEVLQMEEEGCRVLPCDWVTEMEALGPAWFAPALV</sequence>
<dbReference type="Pfam" id="PF03478">
    <property type="entry name" value="Beta-prop_KIB1-4"/>
    <property type="match status" value="1"/>
</dbReference>
<dbReference type="Proteomes" id="UP001327560">
    <property type="component" value="Chromosome 8"/>
</dbReference>